<feature type="chain" id="PRO_5039679029" evidence="1">
    <location>
        <begin position="22"/>
        <end position="338"/>
    </location>
</feature>
<accession>A0A9D1SF57</accession>
<dbReference type="PANTHER" id="PTHR35271">
    <property type="entry name" value="ABC TRANSPORTER, SUBSTRATE-BINDING LIPOPROTEIN-RELATED"/>
    <property type="match status" value="1"/>
</dbReference>
<organism evidence="2 3">
    <name type="scientific">Candidatus Ornithomonoglobus merdipullorum</name>
    <dbReference type="NCBI Taxonomy" id="2840895"/>
    <lineage>
        <taxon>Bacteria</taxon>
        <taxon>Bacillati</taxon>
        <taxon>Bacillota</taxon>
        <taxon>Clostridia</taxon>
        <taxon>Candidatus Ornithomonoglobus</taxon>
    </lineage>
</organism>
<comment type="caution">
    <text evidence="2">The sequence shown here is derived from an EMBL/GenBank/DDBJ whole genome shotgun (WGS) entry which is preliminary data.</text>
</comment>
<gene>
    <name evidence="2" type="ORF">IAA61_06180</name>
</gene>
<dbReference type="EMBL" id="DVNB01000064">
    <property type="protein sequence ID" value="HIU57383.1"/>
    <property type="molecule type" value="Genomic_DNA"/>
</dbReference>
<reference evidence="2" key="2">
    <citation type="journal article" date="2021" name="PeerJ">
        <title>Extensive microbial diversity within the chicken gut microbiome revealed by metagenomics and culture.</title>
        <authorList>
            <person name="Gilroy R."/>
            <person name="Ravi A."/>
            <person name="Getino M."/>
            <person name="Pursley I."/>
            <person name="Horton D.L."/>
            <person name="Alikhan N.F."/>
            <person name="Baker D."/>
            <person name="Gharbi K."/>
            <person name="Hall N."/>
            <person name="Watson M."/>
            <person name="Adriaenssens E.M."/>
            <person name="Foster-Nyarko E."/>
            <person name="Jarju S."/>
            <person name="Secka A."/>
            <person name="Antonio M."/>
            <person name="Oren A."/>
            <person name="Chaudhuri R.R."/>
            <person name="La Ragione R."/>
            <person name="Hildebrand F."/>
            <person name="Pallen M.J."/>
        </authorList>
    </citation>
    <scope>NUCLEOTIDE SEQUENCE</scope>
    <source>
        <strain evidence="2">USAMLcec3-3695</strain>
    </source>
</reference>
<evidence type="ECO:0000313" key="3">
    <source>
        <dbReference type="Proteomes" id="UP000824109"/>
    </source>
</evidence>
<dbReference type="CDD" id="cd06325">
    <property type="entry name" value="PBP1_ABC_unchar_transporter"/>
    <property type="match status" value="1"/>
</dbReference>
<reference evidence="2" key="1">
    <citation type="submission" date="2020-10" db="EMBL/GenBank/DDBJ databases">
        <authorList>
            <person name="Gilroy R."/>
        </authorList>
    </citation>
    <scope>NUCLEOTIDE SEQUENCE</scope>
    <source>
        <strain evidence="2">USAMLcec3-3695</strain>
    </source>
</reference>
<name>A0A9D1SF57_9FIRM</name>
<dbReference type="PANTHER" id="PTHR35271:SF1">
    <property type="entry name" value="ABC TRANSPORTER, SUBSTRATE-BINDING LIPOPROTEIN"/>
    <property type="match status" value="1"/>
</dbReference>
<sequence>MKLKKIMSVAALTVMCAGLFAGCASTDTAGGGSADGGSGTYTIGVLQYADHPSLDNCLEGFRQGLDAEGIKYELDAQSAKNDDSTNTQIAQQFAAKRVDLVCGIATPSAQACYNACYDAGIPVIFNAVSDPVAANLAESETQAMDGITGVSDKLPVEAQLELIREMLPEAQKIGILYTTSEANSVSTIADYKEKAGDYGFEIVERGITNAADIPQAIDLLLTEVDCVTNMTDNTVVNNLPVLIEKATAAGIPVFGSEEEQVGNGCVASAGIDYIELGKKAGVIAARVLNGEDISTIPYETMTESKITINPDAAAAVGIEIPQSITDRAEVKTAPSEES</sequence>
<dbReference type="Pfam" id="PF04392">
    <property type="entry name" value="ABC_sub_bind"/>
    <property type="match status" value="1"/>
</dbReference>
<dbReference type="SUPFAM" id="SSF53822">
    <property type="entry name" value="Periplasmic binding protein-like I"/>
    <property type="match status" value="1"/>
</dbReference>
<dbReference type="InterPro" id="IPR028082">
    <property type="entry name" value="Peripla_BP_I"/>
</dbReference>
<dbReference type="Gene3D" id="3.40.50.2300">
    <property type="match status" value="2"/>
</dbReference>
<evidence type="ECO:0000313" key="2">
    <source>
        <dbReference type="EMBL" id="HIU57383.1"/>
    </source>
</evidence>
<protein>
    <submittedName>
        <fullName evidence="2">ABC transporter substrate-binding protein</fullName>
    </submittedName>
</protein>
<keyword evidence="1" id="KW-0732">Signal</keyword>
<dbReference type="Proteomes" id="UP000824109">
    <property type="component" value="Unassembled WGS sequence"/>
</dbReference>
<dbReference type="InterPro" id="IPR007487">
    <property type="entry name" value="ABC_transpt-TYRBP-like"/>
</dbReference>
<dbReference type="AlphaFoldDB" id="A0A9D1SF57"/>
<feature type="signal peptide" evidence="1">
    <location>
        <begin position="1"/>
        <end position="21"/>
    </location>
</feature>
<dbReference type="PROSITE" id="PS51257">
    <property type="entry name" value="PROKAR_LIPOPROTEIN"/>
    <property type="match status" value="1"/>
</dbReference>
<proteinExistence type="predicted"/>
<evidence type="ECO:0000256" key="1">
    <source>
        <dbReference type="SAM" id="SignalP"/>
    </source>
</evidence>